<evidence type="ECO:0000256" key="1">
    <source>
        <dbReference type="SAM" id="Phobius"/>
    </source>
</evidence>
<protein>
    <submittedName>
        <fullName evidence="2">Uncharacterized protein</fullName>
    </submittedName>
</protein>
<sequence>MTIPKIGFACATCFGAPDAPATQGLNYAIFVLLGCIATVLMGIVFTFISLRNRAKAYVLQSSGIRNRMY</sequence>
<proteinExistence type="predicted"/>
<keyword evidence="1" id="KW-0472">Membrane</keyword>
<evidence type="ECO:0000313" key="2">
    <source>
        <dbReference type="EMBL" id="SVA53297.1"/>
    </source>
</evidence>
<keyword evidence="1" id="KW-0812">Transmembrane</keyword>
<dbReference type="PROSITE" id="PS51257">
    <property type="entry name" value="PROKAR_LIPOPROTEIN"/>
    <property type="match status" value="1"/>
</dbReference>
<feature type="transmembrane region" description="Helical" evidence="1">
    <location>
        <begin position="27"/>
        <end position="50"/>
    </location>
</feature>
<dbReference type="AlphaFoldDB" id="A0A381WMW2"/>
<reference evidence="2" key="1">
    <citation type="submission" date="2018-05" db="EMBL/GenBank/DDBJ databases">
        <authorList>
            <person name="Lanie J.A."/>
            <person name="Ng W.-L."/>
            <person name="Kazmierczak K.M."/>
            <person name="Andrzejewski T.M."/>
            <person name="Davidsen T.M."/>
            <person name="Wayne K.J."/>
            <person name="Tettelin H."/>
            <person name="Glass J.I."/>
            <person name="Rusch D."/>
            <person name="Podicherti R."/>
            <person name="Tsui H.-C.T."/>
            <person name="Winkler M.E."/>
        </authorList>
    </citation>
    <scope>NUCLEOTIDE SEQUENCE</scope>
</reference>
<organism evidence="2">
    <name type="scientific">marine metagenome</name>
    <dbReference type="NCBI Taxonomy" id="408172"/>
    <lineage>
        <taxon>unclassified sequences</taxon>
        <taxon>metagenomes</taxon>
        <taxon>ecological metagenomes</taxon>
    </lineage>
</organism>
<gene>
    <name evidence="2" type="ORF">METZ01_LOCUS106151</name>
</gene>
<name>A0A381WMW2_9ZZZZ</name>
<accession>A0A381WMW2</accession>
<dbReference type="EMBL" id="UINC01012171">
    <property type="protein sequence ID" value="SVA53297.1"/>
    <property type="molecule type" value="Genomic_DNA"/>
</dbReference>
<keyword evidence="1" id="KW-1133">Transmembrane helix</keyword>